<feature type="compositionally biased region" description="Low complexity" evidence="2">
    <location>
        <begin position="691"/>
        <end position="719"/>
    </location>
</feature>
<feature type="region of interest" description="Disordered" evidence="2">
    <location>
        <begin position="128"/>
        <end position="150"/>
    </location>
</feature>
<organism evidence="4 5">
    <name type="scientific">Sediminimonas qiaohouensis</name>
    <dbReference type="NCBI Taxonomy" id="552061"/>
    <lineage>
        <taxon>Bacteria</taxon>
        <taxon>Pseudomonadati</taxon>
        <taxon>Pseudomonadota</taxon>
        <taxon>Alphaproteobacteria</taxon>
        <taxon>Rhodobacterales</taxon>
        <taxon>Roseobacteraceae</taxon>
        <taxon>Sediminimonas</taxon>
    </lineage>
</organism>
<accession>A0A7C9HBH9</accession>
<feature type="signal peptide" evidence="3">
    <location>
        <begin position="1"/>
        <end position="22"/>
    </location>
</feature>
<feature type="chain" id="PRO_5029010961" evidence="3">
    <location>
        <begin position="23"/>
        <end position="1484"/>
    </location>
</feature>
<proteinExistence type="predicted"/>
<evidence type="ECO:0000313" key="4">
    <source>
        <dbReference type="EMBL" id="MTJ05164.1"/>
    </source>
</evidence>
<name>A0A7C9HBH9_9RHOB</name>
<feature type="region of interest" description="Disordered" evidence="2">
    <location>
        <begin position="1114"/>
        <end position="1141"/>
    </location>
</feature>
<dbReference type="RefSeq" id="WP_273249991.1">
    <property type="nucleotide sequence ID" value="NZ_VENJ01000016.1"/>
</dbReference>
<evidence type="ECO:0000256" key="3">
    <source>
        <dbReference type="SAM" id="SignalP"/>
    </source>
</evidence>
<gene>
    <name evidence="4" type="ORF">FH759_10810</name>
</gene>
<dbReference type="EMBL" id="VENJ01000016">
    <property type="protein sequence ID" value="MTJ05164.1"/>
    <property type="molecule type" value="Genomic_DNA"/>
</dbReference>
<keyword evidence="1" id="KW-0175">Coiled coil</keyword>
<feature type="compositionally biased region" description="Basic and acidic residues" evidence="2">
    <location>
        <begin position="720"/>
        <end position="735"/>
    </location>
</feature>
<feature type="coiled-coil region" evidence="1">
    <location>
        <begin position="263"/>
        <end position="323"/>
    </location>
</feature>
<dbReference type="Proteomes" id="UP000483078">
    <property type="component" value="Unassembled WGS sequence"/>
</dbReference>
<feature type="region of interest" description="Disordered" evidence="2">
    <location>
        <begin position="691"/>
        <end position="1090"/>
    </location>
</feature>
<comment type="caution">
    <text evidence="4">The sequence shown here is derived from an EMBL/GenBank/DDBJ whole genome shotgun (WGS) entry which is preliminary data.</text>
</comment>
<evidence type="ECO:0000256" key="1">
    <source>
        <dbReference type="SAM" id="Coils"/>
    </source>
</evidence>
<feature type="compositionally biased region" description="Basic and acidic residues" evidence="2">
    <location>
        <begin position="801"/>
        <end position="816"/>
    </location>
</feature>
<reference evidence="4 5" key="1">
    <citation type="submission" date="2019-06" db="EMBL/GenBank/DDBJ databases">
        <title>Enrichment of Autotrophic Halophilic Microorganisms from Red Sea Brine Pool Using Microbial Electrosynthesis System.</title>
        <authorList>
            <person name="Alqahtani M.F."/>
            <person name="Bajracharya S."/>
            <person name="Katuri K.P."/>
            <person name="Ali M."/>
            <person name="Saikaly P.E."/>
        </authorList>
    </citation>
    <scope>NUCLEOTIDE SEQUENCE [LARGE SCALE GENOMIC DNA]</scope>
    <source>
        <strain evidence="4">MES6</strain>
    </source>
</reference>
<protein>
    <submittedName>
        <fullName evidence="4">Uncharacterized protein</fullName>
    </submittedName>
</protein>
<keyword evidence="3" id="KW-0732">Signal</keyword>
<feature type="compositionally biased region" description="Low complexity" evidence="2">
    <location>
        <begin position="128"/>
        <end position="138"/>
    </location>
</feature>
<feature type="compositionally biased region" description="Basic and acidic residues" evidence="2">
    <location>
        <begin position="778"/>
        <end position="792"/>
    </location>
</feature>
<sequence>MRRLRIWAAMLALTAFGQIAVADGFSEDICTRGSDGVFFGRAFTLSYEFPVSRPVEEGATPAHDGLFPSAPAMRSAGAGEAVECNGGGMVNAINCVAERIEGASAAATGAAAEAMKAAADAARAAAASASARDPSAGADTGREAGADEDSAVTITMEFRPIFEAGTPAMMSIEAAGPTDIASDRELSEEDARQMAGRVAEQMRILRQWQVPLDATQTEAVIDGAPLGVGVPFTAEGVQAATDKTPAYRMPAACASLFRAYVDRDALRQRRADVAERVQRLREEIERQREEAGALGYFWDSEWVDRAEALVERLDQQLSAIDGEIAEKTDYIDRRGERLSEEDRERELEAIRSDPERLAAEEQRRRDALIEAARDARKYKWQLIEGEQEYAKKLAAYDALINRAETQGNDAYADQLRSDKSRLETARDQWREHTDSVYQSRLGEQQRLLDRNRSEGIGPVQDATSLLLSEGENPVEVLEGGAREAARAFVSGRVATDARTLGGSATEEYTLDDFARDLGDSNAEMWENPELFAQRYGSYLQGAGEATKDAVSDLAMLAAEAGDTAGEAFESGLSDVTGHEFNTFGRENLDKIVGAAEAMSETDALAIGEAAGDLADYAGRRVEQLAGQGEAGIREALRGTGYATASILGAEEVALAGALKASRLGRAAGDAATAGKAADAATDAARAADAAGDARRAGNAAGTATDAARGAGRMDAPARNAAHEADAARDVARRTDGSAGELTATAAPSNPARTRIVEAPTAQPEGALAAEGPVGLDDGSVKRAEGAVRDTPVEARPAPSENETRGMADVLTDRRAPDATATTGVEPGPDATASTRVEPGPDATATTRVEPGPDATATTRVEPGPDATATTRVEPGPDATASTRIEPGPDATATTRVEPGPDATATTRVEPGPDATASTRIEPGPDATASTRVEPGPDATASTRVEPGLDATASTRVEPGPDATASTRVEPGLDATASTRVEPGPDATATTRVEPGPDATATTRVEPGPDATASTRIEPGPDATATTRVEPGPDATASTRIEPGPDATASTRVEPGPDATVSTRIEPRPEFDTTMRDPTLDAPVGRAPVAHDPDATMELDADALAARIDDLPAAERAPDATGGVRPEGEAKPGAEFTFYDSPARAPPKVERIRQPLEAELLDAALDTSPDYRFSDSLASLDDIPDTGRVSGPRFEILTKGPNPKPRVMPGRLLRKPDGSNVVLGDLIGTGATANIFENALDQNKVIRLVKYSGDSKNMAKIDLVGRRVAEAVQDADGNGLFRTTRIEDQFIMSDPNGERWMVAIDENLAQTGGGITDAKTRFAQRRPNAAEELTMALAIRQMNRRGVVWTDHKLANFDIVPNPESPTGYQMVIFDTGGVRPVAGSDRFARGRNAQRLQRVFDQTPAASKRGRMPIKFIQDHEDALKFFDDRVFDPPDPVEPVRTGLTPNQINRPDHYLDLSSMHHDDLEDLATETFGREISIPFK</sequence>
<evidence type="ECO:0000313" key="5">
    <source>
        <dbReference type="Proteomes" id="UP000483078"/>
    </source>
</evidence>
<evidence type="ECO:0000256" key="2">
    <source>
        <dbReference type="SAM" id="MobiDB-lite"/>
    </source>
</evidence>
<feature type="compositionally biased region" description="Basic and acidic residues" evidence="2">
    <location>
        <begin position="1064"/>
        <end position="1078"/>
    </location>
</feature>